<dbReference type="Gene3D" id="1.20.120.450">
    <property type="entry name" value="dinb family like domain"/>
    <property type="match status" value="1"/>
</dbReference>
<dbReference type="OrthoDB" id="2599194at2"/>
<dbReference type="RefSeq" id="WP_115122879.1">
    <property type="nucleotide sequence ID" value="NZ_QRAO01000001.1"/>
</dbReference>
<dbReference type="EMBL" id="QRAO01000001">
    <property type="protein sequence ID" value="RDK89255.1"/>
    <property type="molecule type" value="Genomic_DNA"/>
</dbReference>
<accession>A0A370QLK9</accession>
<comment type="caution">
    <text evidence="1">The sequence shown here is derived from an EMBL/GenBank/DDBJ whole genome shotgun (WGS) entry which is preliminary data.</text>
</comment>
<dbReference type="InterPro" id="IPR034660">
    <property type="entry name" value="DinB/YfiT-like"/>
</dbReference>
<gene>
    <name evidence="1" type="ORF">C8D94_1011141</name>
</gene>
<dbReference type="AlphaFoldDB" id="A0A370QLK9"/>
<evidence type="ECO:0000313" key="1">
    <source>
        <dbReference type="EMBL" id="RDK89255.1"/>
    </source>
</evidence>
<dbReference type="Proteomes" id="UP000255317">
    <property type="component" value="Unassembled WGS sequence"/>
</dbReference>
<organism evidence="1 2">
    <name type="scientific">Marinirhabdus gelatinilytica</name>
    <dbReference type="NCBI Taxonomy" id="1703343"/>
    <lineage>
        <taxon>Bacteria</taxon>
        <taxon>Pseudomonadati</taxon>
        <taxon>Bacteroidota</taxon>
        <taxon>Flavobacteriia</taxon>
        <taxon>Flavobacteriales</taxon>
        <taxon>Flavobacteriaceae</taxon>
    </lineage>
</organism>
<name>A0A370QLK9_9FLAO</name>
<evidence type="ECO:0000313" key="2">
    <source>
        <dbReference type="Proteomes" id="UP000255317"/>
    </source>
</evidence>
<protein>
    <submittedName>
        <fullName evidence="1">Uncharacterized protein DUF1569</fullName>
    </submittedName>
</protein>
<dbReference type="Pfam" id="PF07606">
    <property type="entry name" value="DUF1569"/>
    <property type="match status" value="1"/>
</dbReference>
<reference evidence="1 2" key="1">
    <citation type="submission" date="2018-07" db="EMBL/GenBank/DDBJ databases">
        <title>Genomic Encyclopedia of Type Strains, Phase IV (KMG-IV): sequencing the most valuable type-strain genomes for metagenomic binning, comparative biology and taxonomic classification.</title>
        <authorList>
            <person name="Goeker M."/>
        </authorList>
    </citation>
    <scope>NUCLEOTIDE SEQUENCE [LARGE SCALE GENOMIC DNA]</scope>
    <source>
        <strain evidence="1 2">DSM 101478</strain>
    </source>
</reference>
<keyword evidence="2" id="KW-1185">Reference proteome</keyword>
<proteinExistence type="predicted"/>
<sequence>MKSLFENNAFEEIKSRLNALTQDNEKQWGKMSHAQMLHHCQLPLNVLMEKRDYNLKPNWFAKVFFKKAMYSDKPWKKNLPTMPQFKEKEPRDFNGEKEKLQSLLNEFDKKRNQDSWPDHPSFGKFTKEQWGKMQYKHLDHHLRQFNA</sequence>
<dbReference type="InterPro" id="IPR011463">
    <property type="entry name" value="DUF1569"/>
</dbReference>